<feature type="transmembrane region" description="Helical" evidence="7">
    <location>
        <begin position="45"/>
        <end position="67"/>
    </location>
</feature>
<feature type="transmembrane region" description="Helical" evidence="7">
    <location>
        <begin position="105"/>
        <end position="124"/>
    </location>
</feature>
<dbReference type="PANTHER" id="PTHR33452">
    <property type="entry name" value="OXIDOREDUCTASE CATD-RELATED"/>
    <property type="match status" value="1"/>
</dbReference>
<evidence type="ECO:0000313" key="9">
    <source>
        <dbReference type="Proteomes" id="UP000607397"/>
    </source>
</evidence>
<sequence length="136" mass="14474">MNEQAIPTLARLLLAGIFVRAGVSHAMDLPGMQQAISAKGFPSELALVAAIAATIILLLGGTSLLLGLRVRWGAIALIIFLIPTTLLFHGNVLDSSEGTQFLKNIGLIGGLLLLWYSGPGLLSIDGPRQRSWFGKW</sequence>
<keyword evidence="4 7" id="KW-0812">Transmembrane</keyword>
<dbReference type="RefSeq" id="WP_161826227.1">
    <property type="nucleotide sequence ID" value="NZ_WVIC01000032.1"/>
</dbReference>
<proteinExistence type="inferred from homology"/>
<dbReference type="InterPro" id="IPR032808">
    <property type="entry name" value="DoxX"/>
</dbReference>
<dbReference type="InterPro" id="IPR051907">
    <property type="entry name" value="DoxX-like_oxidoreductase"/>
</dbReference>
<evidence type="ECO:0000256" key="3">
    <source>
        <dbReference type="ARBA" id="ARBA00022475"/>
    </source>
</evidence>
<evidence type="ECO:0000256" key="1">
    <source>
        <dbReference type="ARBA" id="ARBA00004651"/>
    </source>
</evidence>
<protein>
    <submittedName>
        <fullName evidence="8">DoxX family membrane protein</fullName>
    </submittedName>
</protein>
<evidence type="ECO:0000256" key="7">
    <source>
        <dbReference type="SAM" id="Phobius"/>
    </source>
</evidence>
<keyword evidence="6 7" id="KW-0472">Membrane</keyword>
<keyword evidence="5 7" id="KW-1133">Transmembrane helix</keyword>
<dbReference type="EMBL" id="WVIC01000032">
    <property type="protein sequence ID" value="NCJ07748.1"/>
    <property type="molecule type" value="Genomic_DNA"/>
</dbReference>
<dbReference type="GO" id="GO:0005886">
    <property type="term" value="C:plasma membrane"/>
    <property type="evidence" value="ECO:0007669"/>
    <property type="project" value="UniProtKB-SubCell"/>
</dbReference>
<reference evidence="8" key="1">
    <citation type="submission" date="2019-12" db="EMBL/GenBank/DDBJ databases">
        <title>High-Quality draft genome sequences of three cyanobacteria isolated from the limestone walls of the Old Cathedral of Coimbra.</title>
        <authorList>
            <person name="Tiago I."/>
            <person name="Soares F."/>
            <person name="Portugal A."/>
        </authorList>
    </citation>
    <scope>NUCLEOTIDE SEQUENCE [LARGE SCALE GENOMIC DNA]</scope>
    <source>
        <strain evidence="8">C</strain>
    </source>
</reference>
<dbReference type="Proteomes" id="UP000607397">
    <property type="component" value="Unassembled WGS sequence"/>
</dbReference>
<dbReference type="Pfam" id="PF07681">
    <property type="entry name" value="DoxX"/>
    <property type="match status" value="1"/>
</dbReference>
<feature type="transmembrane region" description="Helical" evidence="7">
    <location>
        <begin position="74"/>
        <end position="93"/>
    </location>
</feature>
<evidence type="ECO:0000313" key="8">
    <source>
        <dbReference type="EMBL" id="NCJ07748.1"/>
    </source>
</evidence>
<evidence type="ECO:0000256" key="6">
    <source>
        <dbReference type="ARBA" id="ARBA00023136"/>
    </source>
</evidence>
<comment type="caution">
    <text evidence="8">The sequence shown here is derived from an EMBL/GenBank/DDBJ whole genome shotgun (WGS) entry which is preliminary data.</text>
</comment>
<comment type="similarity">
    <text evidence="2">Belongs to the DoxX family.</text>
</comment>
<evidence type="ECO:0000256" key="5">
    <source>
        <dbReference type="ARBA" id="ARBA00022989"/>
    </source>
</evidence>
<keyword evidence="3" id="KW-1003">Cell membrane</keyword>
<dbReference type="PANTHER" id="PTHR33452:SF1">
    <property type="entry name" value="INNER MEMBRANE PROTEIN YPHA-RELATED"/>
    <property type="match status" value="1"/>
</dbReference>
<accession>A0A8K2A173</accession>
<name>A0A8K2A173_9CYAN</name>
<keyword evidence="9" id="KW-1185">Reference proteome</keyword>
<evidence type="ECO:0000256" key="4">
    <source>
        <dbReference type="ARBA" id="ARBA00022692"/>
    </source>
</evidence>
<comment type="subcellular location">
    <subcellularLocation>
        <location evidence="1">Cell membrane</location>
        <topology evidence="1">Multi-pass membrane protein</topology>
    </subcellularLocation>
</comment>
<gene>
    <name evidence="8" type="ORF">GS597_14765</name>
</gene>
<evidence type="ECO:0000256" key="2">
    <source>
        <dbReference type="ARBA" id="ARBA00006679"/>
    </source>
</evidence>
<dbReference type="AlphaFoldDB" id="A0A8K2A173"/>
<organism evidence="8 9">
    <name type="scientific">Petrachloros mirabilis ULC683</name>
    <dbReference type="NCBI Taxonomy" id="2781853"/>
    <lineage>
        <taxon>Bacteria</taxon>
        <taxon>Bacillati</taxon>
        <taxon>Cyanobacteriota</taxon>
        <taxon>Cyanophyceae</taxon>
        <taxon>Synechococcales</taxon>
        <taxon>Petrachlorosaceae</taxon>
        <taxon>Petrachloros</taxon>
        <taxon>Petrachloros mirabilis</taxon>
    </lineage>
</organism>